<dbReference type="CDD" id="cd07185">
    <property type="entry name" value="OmpA_C-like"/>
    <property type="match status" value="1"/>
</dbReference>
<comment type="caution">
    <text evidence="8">The sequence shown here is derived from an EMBL/GenBank/DDBJ whole genome shotgun (WGS) entry which is preliminary data.</text>
</comment>
<feature type="region of interest" description="Disordered" evidence="5">
    <location>
        <begin position="38"/>
        <end position="61"/>
    </location>
</feature>
<dbReference type="PROSITE" id="PS51123">
    <property type="entry name" value="OMPA_2"/>
    <property type="match status" value="1"/>
</dbReference>
<feature type="compositionally biased region" description="Basic and acidic residues" evidence="5">
    <location>
        <begin position="192"/>
        <end position="203"/>
    </location>
</feature>
<evidence type="ECO:0000256" key="5">
    <source>
        <dbReference type="SAM" id="MobiDB-lite"/>
    </source>
</evidence>
<feature type="region of interest" description="Disordered" evidence="5">
    <location>
        <begin position="192"/>
        <end position="242"/>
    </location>
</feature>
<feature type="signal peptide" evidence="6">
    <location>
        <begin position="1"/>
        <end position="22"/>
    </location>
</feature>
<evidence type="ECO:0000259" key="7">
    <source>
        <dbReference type="PROSITE" id="PS51123"/>
    </source>
</evidence>
<dbReference type="InterPro" id="IPR006664">
    <property type="entry name" value="OMP_bac"/>
</dbReference>
<feature type="chain" id="PRO_5045837131" evidence="6">
    <location>
        <begin position="23"/>
        <end position="242"/>
    </location>
</feature>
<feature type="domain" description="OmpA-like" evidence="7">
    <location>
        <begin position="65"/>
        <end position="184"/>
    </location>
</feature>
<feature type="compositionally biased region" description="Polar residues" evidence="5">
    <location>
        <begin position="204"/>
        <end position="213"/>
    </location>
</feature>
<proteinExistence type="predicted"/>
<dbReference type="EMBL" id="JAIRAU010000039">
    <property type="protein sequence ID" value="MBZ5713094.1"/>
    <property type="molecule type" value="Genomic_DNA"/>
</dbReference>
<dbReference type="PANTHER" id="PTHR30329">
    <property type="entry name" value="STATOR ELEMENT OF FLAGELLAR MOTOR COMPLEX"/>
    <property type="match status" value="1"/>
</dbReference>
<keyword evidence="6" id="KW-0732">Signal</keyword>
<keyword evidence="9" id="KW-1185">Reference proteome</keyword>
<evidence type="ECO:0000256" key="4">
    <source>
        <dbReference type="PROSITE-ProRule" id="PRU00473"/>
    </source>
</evidence>
<dbReference type="PANTHER" id="PTHR30329:SF21">
    <property type="entry name" value="LIPOPROTEIN YIAD-RELATED"/>
    <property type="match status" value="1"/>
</dbReference>
<gene>
    <name evidence="8" type="ORF">K7C98_27990</name>
</gene>
<evidence type="ECO:0000313" key="8">
    <source>
        <dbReference type="EMBL" id="MBZ5713094.1"/>
    </source>
</evidence>
<dbReference type="InterPro" id="IPR050330">
    <property type="entry name" value="Bact_OuterMem_StrucFunc"/>
</dbReference>
<feature type="compositionally biased region" description="Pro residues" evidence="5">
    <location>
        <begin position="39"/>
        <end position="54"/>
    </location>
</feature>
<dbReference type="SUPFAM" id="SSF103088">
    <property type="entry name" value="OmpA-like"/>
    <property type="match status" value="1"/>
</dbReference>
<dbReference type="InterPro" id="IPR006665">
    <property type="entry name" value="OmpA-like"/>
</dbReference>
<dbReference type="PRINTS" id="PR01021">
    <property type="entry name" value="OMPADOMAIN"/>
</dbReference>
<name>A0ABS7TY18_9BACT</name>
<feature type="compositionally biased region" description="Low complexity" evidence="5">
    <location>
        <begin position="220"/>
        <end position="236"/>
    </location>
</feature>
<keyword evidence="2 4" id="KW-0472">Membrane</keyword>
<evidence type="ECO:0000256" key="1">
    <source>
        <dbReference type="ARBA" id="ARBA00004442"/>
    </source>
</evidence>
<protein>
    <submittedName>
        <fullName evidence="8">OmpA family protein</fullName>
    </submittedName>
</protein>
<dbReference type="Pfam" id="PF00691">
    <property type="entry name" value="OmpA"/>
    <property type="match status" value="1"/>
</dbReference>
<keyword evidence="3" id="KW-0998">Cell outer membrane</keyword>
<comment type="subcellular location">
    <subcellularLocation>
        <location evidence="1">Cell outer membrane</location>
    </subcellularLocation>
</comment>
<evidence type="ECO:0000256" key="2">
    <source>
        <dbReference type="ARBA" id="ARBA00023136"/>
    </source>
</evidence>
<organism evidence="8 9">
    <name type="scientific">Nannocystis pusilla</name>
    <dbReference type="NCBI Taxonomy" id="889268"/>
    <lineage>
        <taxon>Bacteria</taxon>
        <taxon>Pseudomonadati</taxon>
        <taxon>Myxococcota</taxon>
        <taxon>Polyangia</taxon>
        <taxon>Nannocystales</taxon>
        <taxon>Nannocystaceae</taxon>
        <taxon>Nannocystis</taxon>
    </lineage>
</organism>
<reference evidence="8" key="1">
    <citation type="submission" date="2021-08" db="EMBL/GenBank/DDBJ databases">
        <authorList>
            <person name="Stevens D.C."/>
        </authorList>
    </citation>
    <scope>NUCLEOTIDE SEQUENCE</scope>
    <source>
        <strain evidence="8">DSM 53165</strain>
    </source>
</reference>
<evidence type="ECO:0000256" key="6">
    <source>
        <dbReference type="SAM" id="SignalP"/>
    </source>
</evidence>
<accession>A0ABS7TY18</accession>
<dbReference type="Proteomes" id="UP001139031">
    <property type="component" value="Unassembled WGS sequence"/>
</dbReference>
<evidence type="ECO:0000256" key="3">
    <source>
        <dbReference type="ARBA" id="ARBA00023237"/>
    </source>
</evidence>
<sequence length="242" mass="25788">MSRTTRLILPTLLAVFASQVAACAPTVFDDATALAVIGDPPPLPAPPPPPPPPEPEPEPPKRVVVEDNKISIGEKIQFDLDKATIRPESDGLMAEIISVIKENPHIKKIAIEGHTSSEGTDKHNLKLSDQRAKAVMNYLVTKGELPKEMFTAKGYGETRLIADESTEEGKEKNRRVEFNIVEQDVTKKKVEIDPKTGQKKVVEESTSTVANPSPETPSEAAAAGDAAAGDAAAGDAAAKEAK</sequence>
<dbReference type="Gene3D" id="3.30.1330.60">
    <property type="entry name" value="OmpA-like domain"/>
    <property type="match status" value="1"/>
</dbReference>
<dbReference type="InterPro" id="IPR036737">
    <property type="entry name" value="OmpA-like_sf"/>
</dbReference>
<dbReference type="RefSeq" id="WP_224194840.1">
    <property type="nucleotide sequence ID" value="NZ_JAIRAU010000039.1"/>
</dbReference>
<evidence type="ECO:0000313" key="9">
    <source>
        <dbReference type="Proteomes" id="UP001139031"/>
    </source>
</evidence>